<dbReference type="InterPro" id="IPR011604">
    <property type="entry name" value="PDDEXK-like_dom_sf"/>
</dbReference>
<evidence type="ECO:0000313" key="3">
    <source>
        <dbReference type="Proteomes" id="UP001353858"/>
    </source>
</evidence>
<keyword evidence="3" id="KW-1185">Reference proteome</keyword>
<dbReference type="Proteomes" id="UP001353858">
    <property type="component" value="Unassembled WGS sequence"/>
</dbReference>
<dbReference type="GO" id="GO:0006281">
    <property type="term" value="P:DNA repair"/>
    <property type="evidence" value="ECO:0007669"/>
    <property type="project" value="UniProtKB-ARBA"/>
</dbReference>
<dbReference type="InterPro" id="IPR051703">
    <property type="entry name" value="NF-kappa-B_Signaling_Reg"/>
</dbReference>
<dbReference type="Gene3D" id="3.90.320.10">
    <property type="match status" value="1"/>
</dbReference>
<dbReference type="InterPro" id="IPR011335">
    <property type="entry name" value="Restrct_endonuc-II-like"/>
</dbReference>
<proteinExistence type="predicted"/>
<reference evidence="3" key="1">
    <citation type="submission" date="2023-01" db="EMBL/GenBank/DDBJ databases">
        <title>Key to firefly adult light organ development and bioluminescence: homeobox transcription factors regulate luciferase expression and transportation to peroxisome.</title>
        <authorList>
            <person name="Fu X."/>
        </authorList>
    </citation>
    <scope>NUCLEOTIDE SEQUENCE [LARGE SCALE GENOMIC DNA]</scope>
</reference>
<feature type="domain" description="YqaJ viral recombinase" evidence="1">
    <location>
        <begin position="313"/>
        <end position="395"/>
    </location>
</feature>
<sequence>MENNHLKQLINKKKQIKATLTRFQNYIADYENVPLLNDFDLIQLDIEDSSYEVDYSSEREEFENKYFYCVSTAQKFIETYNTTSTSNSQINNSIQTNNVRLPMINLPEFDDSVFAAGYIEEYQNNLEIAGVLRDDQDTSTHKEATTNKENVPPCKNAEAVEKPTEFQNIEIAHTSRKSDFENTKLSDTGVAQNITEILSGSTDSSSADTENETLFDARVVHSLQSTPEKLSNNNSPDIEKAWASEDHYKEIMDHELLVERATYEPLITGNRIVGISYVLKWSTTLQHKHSKICTMGILRLTNEHRHGLLEKGLQVKASGLFIDPVHGFLGASPDDLCETHLLEVTCIYKLAIENLSLNEGIEKYKDLCVEKINGIISLTTNYYYQVQGQMHITNREYCYFVVYINDTEPLFIEEIRRDDNFWYGYMLEKLVLFYKDCIATEIVLNRLIFNLKCKDPLCILEAQKKL</sequence>
<dbReference type="Pfam" id="PF09588">
    <property type="entry name" value="YqaJ"/>
    <property type="match status" value="1"/>
</dbReference>
<dbReference type="CDD" id="cd22343">
    <property type="entry name" value="PDDEXK_lambda_exonuclease-like"/>
    <property type="match status" value="1"/>
</dbReference>
<evidence type="ECO:0000313" key="2">
    <source>
        <dbReference type="EMBL" id="KAK4882353.1"/>
    </source>
</evidence>
<organism evidence="2 3">
    <name type="scientific">Aquatica leii</name>
    <dbReference type="NCBI Taxonomy" id="1421715"/>
    <lineage>
        <taxon>Eukaryota</taxon>
        <taxon>Metazoa</taxon>
        <taxon>Ecdysozoa</taxon>
        <taxon>Arthropoda</taxon>
        <taxon>Hexapoda</taxon>
        <taxon>Insecta</taxon>
        <taxon>Pterygota</taxon>
        <taxon>Neoptera</taxon>
        <taxon>Endopterygota</taxon>
        <taxon>Coleoptera</taxon>
        <taxon>Polyphaga</taxon>
        <taxon>Elateriformia</taxon>
        <taxon>Elateroidea</taxon>
        <taxon>Lampyridae</taxon>
        <taxon>Luciolinae</taxon>
        <taxon>Aquatica</taxon>
    </lineage>
</organism>
<dbReference type="AlphaFoldDB" id="A0AAN7PD10"/>
<gene>
    <name evidence="2" type="ORF">RN001_005672</name>
</gene>
<evidence type="ECO:0000259" key="1">
    <source>
        <dbReference type="Pfam" id="PF09588"/>
    </source>
</evidence>
<comment type="caution">
    <text evidence="2">The sequence shown here is derived from an EMBL/GenBank/DDBJ whole genome shotgun (WGS) entry which is preliminary data.</text>
</comment>
<dbReference type="PANTHER" id="PTHR46609:SF8">
    <property type="entry name" value="YQAJ VIRAL RECOMBINASE DOMAIN-CONTAINING PROTEIN"/>
    <property type="match status" value="1"/>
</dbReference>
<name>A0AAN7PD10_9COLE</name>
<dbReference type="SUPFAM" id="SSF52980">
    <property type="entry name" value="Restriction endonuclease-like"/>
    <property type="match status" value="1"/>
</dbReference>
<accession>A0AAN7PD10</accession>
<dbReference type="EMBL" id="JARPUR010000002">
    <property type="protein sequence ID" value="KAK4882353.1"/>
    <property type="molecule type" value="Genomic_DNA"/>
</dbReference>
<dbReference type="InterPro" id="IPR019080">
    <property type="entry name" value="YqaJ_viral_recombinase"/>
</dbReference>
<dbReference type="PANTHER" id="PTHR46609">
    <property type="entry name" value="EXONUCLEASE, PHAGE-TYPE/RECB, C-TERMINAL DOMAIN-CONTAINING PROTEIN"/>
    <property type="match status" value="1"/>
</dbReference>
<protein>
    <recommendedName>
        <fullName evidence="1">YqaJ viral recombinase domain-containing protein</fullName>
    </recommendedName>
</protein>